<name>A0A6M6JQU6_9PSEU</name>
<dbReference type="AlphaFoldDB" id="A0A6M6JQU6"/>
<proteinExistence type="predicted"/>
<reference evidence="2 3" key="1">
    <citation type="submission" date="2020-05" db="EMBL/GenBank/DDBJ databases">
        <authorList>
            <person name="Mo P."/>
        </authorList>
    </citation>
    <scope>NUCLEOTIDE SEQUENCE [LARGE SCALE GENOMIC DNA]</scope>
    <source>
        <strain evidence="2 3">Gen01</strain>
    </source>
</reference>
<dbReference type="Proteomes" id="UP000505377">
    <property type="component" value="Chromosome"/>
</dbReference>
<protein>
    <submittedName>
        <fullName evidence="2">Polyketide cyclase / dehydrase and lipid transport</fullName>
    </submittedName>
</protein>
<accession>A0A6M6JQU6</accession>
<sequence length="148" mass="16143">MWGRAGTCPVRPVRQSGAVPSVDVVDETFLAVPPEVVAAEFAVPDRWLRWWPDLRLAVDTDRGVQGFRWTVTGALVGSMEVWLEPVLDGTVLHYFLRADPPGPDGRPAPAPPRRGAAEARRRQRAAKAVAFACKDRLEAGRAPGEPPT</sequence>
<gene>
    <name evidence="2" type="ORF">HOP40_30560</name>
</gene>
<feature type="region of interest" description="Disordered" evidence="1">
    <location>
        <begin position="98"/>
        <end position="125"/>
    </location>
</feature>
<dbReference type="KEGG" id="pbro:HOP40_30560"/>
<evidence type="ECO:0000313" key="3">
    <source>
        <dbReference type="Proteomes" id="UP000505377"/>
    </source>
</evidence>
<organism evidence="2 3">
    <name type="scientific">Pseudonocardia broussonetiae</name>
    <dbReference type="NCBI Taxonomy" id="2736640"/>
    <lineage>
        <taxon>Bacteria</taxon>
        <taxon>Bacillati</taxon>
        <taxon>Actinomycetota</taxon>
        <taxon>Actinomycetes</taxon>
        <taxon>Pseudonocardiales</taxon>
        <taxon>Pseudonocardiaceae</taxon>
        <taxon>Pseudonocardia</taxon>
    </lineage>
</organism>
<evidence type="ECO:0000256" key="1">
    <source>
        <dbReference type="SAM" id="MobiDB-lite"/>
    </source>
</evidence>
<keyword evidence="3" id="KW-1185">Reference proteome</keyword>
<dbReference type="SUPFAM" id="SSF55961">
    <property type="entry name" value="Bet v1-like"/>
    <property type="match status" value="1"/>
</dbReference>
<dbReference type="EMBL" id="CP053564">
    <property type="protein sequence ID" value="QJY49566.1"/>
    <property type="molecule type" value="Genomic_DNA"/>
</dbReference>
<evidence type="ECO:0000313" key="2">
    <source>
        <dbReference type="EMBL" id="QJY49566.1"/>
    </source>
</evidence>
<feature type="compositionally biased region" description="Pro residues" evidence="1">
    <location>
        <begin position="100"/>
        <end position="112"/>
    </location>
</feature>